<dbReference type="Proteomes" id="UP001165962">
    <property type="component" value="Unassembled WGS sequence"/>
</dbReference>
<comment type="caution">
    <text evidence="1">The sequence shown here is derived from an EMBL/GenBank/DDBJ whole genome shotgun (WGS) entry which is preliminary data.</text>
</comment>
<dbReference type="RefSeq" id="WP_166157683.1">
    <property type="nucleotide sequence ID" value="NZ_JAAOIW010000029.1"/>
</dbReference>
<sequence>MEAIETVPILVEEMRSWSREVLGKWVEDDYVVETWTDIALNLDLIGDFTRGNTRLESIVERIRNGQISRRL</sequence>
<gene>
    <name evidence="1" type="ORF">G9U52_36515</name>
</gene>
<reference evidence="1" key="1">
    <citation type="submission" date="2020-03" db="EMBL/GenBank/DDBJ databases">
        <title>Draft sequencing of Paenibacilllus sp. S3N08.</title>
        <authorList>
            <person name="Kim D.-U."/>
        </authorList>
    </citation>
    <scope>NUCLEOTIDE SEQUENCE</scope>
    <source>
        <strain evidence="1">S3N08</strain>
    </source>
</reference>
<evidence type="ECO:0000313" key="1">
    <source>
        <dbReference type="EMBL" id="NHN35232.1"/>
    </source>
</evidence>
<name>A0ABX0JJK2_9BACL</name>
<protein>
    <submittedName>
        <fullName evidence="1">Uncharacterized protein</fullName>
    </submittedName>
</protein>
<dbReference type="EMBL" id="JAAOIW010000029">
    <property type="protein sequence ID" value="NHN35232.1"/>
    <property type="molecule type" value="Genomic_DNA"/>
</dbReference>
<evidence type="ECO:0000313" key="2">
    <source>
        <dbReference type="Proteomes" id="UP001165962"/>
    </source>
</evidence>
<proteinExistence type="predicted"/>
<keyword evidence="2" id="KW-1185">Reference proteome</keyword>
<accession>A0ABX0JJK2</accession>
<organism evidence="1 2">
    <name type="scientific">Paenibacillus agricola</name>
    <dbReference type="NCBI Taxonomy" id="2716264"/>
    <lineage>
        <taxon>Bacteria</taxon>
        <taxon>Bacillati</taxon>
        <taxon>Bacillota</taxon>
        <taxon>Bacilli</taxon>
        <taxon>Bacillales</taxon>
        <taxon>Paenibacillaceae</taxon>
        <taxon>Paenibacillus</taxon>
    </lineage>
</organism>